<dbReference type="AlphaFoldDB" id="A0A813I9Z5"/>
<evidence type="ECO:0000313" key="3">
    <source>
        <dbReference type="EMBL" id="CAE8647474.1"/>
    </source>
</evidence>
<comment type="caution">
    <text evidence="3">The sequence shown here is derived from an EMBL/GenBank/DDBJ whole genome shotgun (WGS) entry which is preliminary data.</text>
</comment>
<dbReference type="EMBL" id="CAJNNW010005495">
    <property type="protein sequence ID" value="CAE8647474.1"/>
    <property type="molecule type" value="Genomic_DNA"/>
</dbReference>
<keyword evidence="1" id="KW-0175">Coiled coil</keyword>
<dbReference type="Proteomes" id="UP000626109">
    <property type="component" value="Unassembled WGS sequence"/>
</dbReference>
<feature type="compositionally biased region" description="Acidic residues" evidence="2">
    <location>
        <begin position="112"/>
        <end position="129"/>
    </location>
</feature>
<reference evidence="3" key="1">
    <citation type="submission" date="2021-02" db="EMBL/GenBank/DDBJ databases">
        <authorList>
            <person name="Dougan E. K."/>
            <person name="Rhodes N."/>
            <person name="Thang M."/>
            <person name="Chan C."/>
        </authorList>
    </citation>
    <scope>NUCLEOTIDE SEQUENCE</scope>
</reference>
<feature type="non-terminal residue" evidence="3">
    <location>
        <position position="1"/>
    </location>
</feature>
<organism evidence="3 4">
    <name type="scientific">Polarella glacialis</name>
    <name type="common">Dinoflagellate</name>
    <dbReference type="NCBI Taxonomy" id="89957"/>
    <lineage>
        <taxon>Eukaryota</taxon>
        <taxon>Sar</taxon>
        <taxon>Alveolata</taxon>
        <taxon>Dinophyceae</taxon>
        <taxon>Suessiales</taxon>
        <taxon>Suessiaceae</taxon>
        <taxon>Polarella</taxon>
    </lineage>
</organism>
<name>A0A813I9Z5_POLGL</name>
<accession>A0A813I9Z5</accession>
<gene>
    <name evidence="3" type="ORF">PGLA2088_LOCUS5713</name>
</gene>
<evidence type="ECO:0000313" key="4">
    <source>
        <dbReference type="Proteomes" id="UP000626109"/>
    </source>
</evidence>
<protein>
    <submittedName>
        <fullName evidence="3">Uncharacterized protein</fullName>
    </submittedName>
</protein>
<feature type="compositionally biased region" description="Basic and acidic residues" evidence="2">
    <location>
        <begin position="74"/>
        <end position="86"/>
    </location>
</feature>
<sequence length="146" mass="16732">AEDELLKAQSAEQDKQWQALLEISAEDEAKKEALRKQKQAAAQKAKFVETQIARPPVELSPQEVMMRRRVAEITRRSDERQAREQAELEQAALQRQAKEQAAKQRQARELAEQEEPEQEEPDSEQEERDSSDCDSTSTEVPEISES</sequence>
<evidence type="ECO:0000256" key="1">
    <source>
        <dbReference type="SAM" id="Coils"/>
    </source>
</evidence>
<feature type="region of interest" description="Disordered" evidence="2">
    <location>
        <begin position="74"/>
        <end position="146"/>
    </location>
</feature>
<feature type="compositionally biased region" description="Basic and acidic residues" evidence="2">
    <location>
        <begin position="96"/>
        <end position="111"/>
    </location>
</feature>
<evidence type="ECO:0000256" key="2">
    <source>
        <dbReference type="SAM" id="MobiDB-lite"/>
    </source>
</evidence>
<feature type="coiled-coil region" evidence="1">
    <location>
        <begin position="24"/>
        <end position="51"/>
    </location>
</feature>
<proteinExistence type="predicted"/>